<dbReference type="AlphaFoldDB" id="A0A5C4JAL7"/>
<dbReference type="OrthoDB" id="3245799at2"/>
<evidence type="ECO:0000313" key="2">
    <source>
        <dbReference type="Proteomes" id="UP000309174"/>
    </source>
</evidence>
<evidence type="ECO:0000313" key="1">
    <source>
        <dbReference type="EMBL" id="TMQ99868.1"/>
    </source>
</evidence>
<name>A0A5C4JAL7_9ACTN</name>
<protein>
    <recommendedName>
        <fullName evidence="3">Secreted protein</fullName>
    </recommendedName>
</protein>
<gene>
    <name evidence="1" type="ORF">ETD83_17915</name>
</gene>
<dbReference type="EMBL" id="VCKW01000084">
    <property type="protein sequence ID" value="TMQ99868.1"/>
    <property type="molecule type" value="Genomic_DNA"/>
</dbReference>
<organism evidence="1 2">
    <name type="scientific">Actinomadura soli</name>
    <dbReference type="NCBI Taxonomy" id="2508997"/>
    <lineage>
        <taxon>Bacteria</taxon>
        <taxon>Bacillati</taxon>
        <taxon>Actinomycetota</taxon>
        <taxon>Actinomycetes</taxon>
        <taxon>Streptosporangiales</taxon>
        <taxon>Thermomonosporaceae</taxon>
        <taxon>Actinomadura</taxon>
    </lineage>
</organism>
<comment type="caution">
    <text evidence="1">The sequence shown here is derived from an EMBL/GenBank/DDBJ whole genome shotgun (WGS) entry which is preliminary data.</text>
</comment>
<dbReference type="Proteomes" id="UP000309174">
    <property type="component" value="Unassembled WGS sequence"/>
</dbReference>
<sequence>MSSATQLPVLDGARAWETVAALIDAREPRTVAGAVRDLDAAGRRAVAKALPGHVKEVRARREPWEGIDDYAPAFRAAGAGTLTGASAVATWLNRREFNTRWFGDHDDTRLLLGLWADRDDAWLADLARRLTLRLRGPRHIGLDLVLALLAETGIEPPAHDPLVVGWVSSAPPRPKDPLLPFLLPRVFEAEGVGRRLRDNPSWPRTLATLADRGVVDRRALLDGCVRRFLRGGTATDLRFFVRLHGLLLPADAAVREREVREHALDYVRLLPSAPGPVADVALDLLREVPGLPSRQVVEALDGVLFRAESGLVKSGLSWLEQTVQRRPGLAGGCASALAQAFAHESYSVRQRAVRVALKFPAAAEATPIADAVPLLPHDLGTEIAARFGGEVARPEPHDAPPPPLTAPLPPVPGPLPPPITTAAELAETFYDIDADWARAERVMDAFVRLAHDDPEALRAALTRVLGPGFPPGPGPAPLWSLPHEWLAAAGRLLTATAPPPPNWRARLPTSRHVCVPRLLLLHRCAEIVAAVETGSPPPLLLSTPTEPTGHLDPLALVERLELLDAAGADPGPADVQQALLRLPRDIVPEAVRRAAALTSPAGGTAATWLAGGGLPVPEVSLRSFAEHGPPVAVISAPPTGLPLVDQLFTTPPMLASDGDLLQRAWSRLLPSHPEVVAAHVLPGLRGRRYSASPGMPVGEFIEITRADGPFAEAVGYFLARQLVLRGHGEADRALLTMAARGDLPAAEFGRHIGRLARDGTVQPVRIIEALERAADAGAYARIWDVIAAALPVLCPEPGERPVHGLKRLIALGLRTARWSGARGAVPGIEELAARKGSSDLVREARALAAYLKPSPPT</sequence>
<dbReference type="RefSeq" id="WP_138646272.1">
    <property type="nucleotide sequence ID" value="NZ_VCKW01000084.1"/>
</dbReference>
<keyword evidence="2" id="KW-1185">Reference proteome</keyword>
<proteinExistence type="predicted"/>
<evidence type="ECO:0008006" key="3">
    <source>
        <dbReference type="Google" id="ProtNLM"/>
    </source>
</evidence>
<reference evidence="1 2" key="1">
    <citation type="submission" date="2019-05" db="EMBL/GenBank/DDBJ databases">
        <title>Draft genome sequence of Actinomadura sp. 14C53.</title>
        <authorList>
            <person name="Saricaoglu S."/>
            <person name="Isik K."/>
        </authorList>
    </citation>
    <scope>NUCLEOTIDE SEQUENCE [LARGE SCALE GENOMIC DNA]</scope>
    <source>
        <strain evidence="1 2">14C53</strain>
    </source>
</reference>
<accession>A0A5C4JAL7</accession>